<feature type="domain" description="RING-type" evidence="10">
    <location>
        <begin position="449"/>
        <end position="490"/>
    </location>
</feature>
<feature type="compositionally biased region" description="Polar residues" evidence="9">
    <location>
        <begin position="167"/>
        <end position="181"/>
    </location>
</feature>
<dbReference type="AlphaFoldDB" id="A0A9Q1HG11"/>
<feature type="compositionally biased region" description="Low complexity" evidence="9">
    <location>
        <begin position="537"/>
        <end position="551"/>
    </location>
</feature>
<dbReference type="SMART" id="SM00557">
    <property type="entry name" value="IG_FLMN"/>
    <property type="match status" value="1"/>
</dbReference>
<feature type="repeat" description="NHL" evidence="8">
    <location>
        <begin position="754"/>
        <end position="795"/>
    </location>
</feature>
<keyword evidence="2" id="KW-0479">Metal-binding</keyword>
<evidence type="ECO:0000313" key="12">
    <source>
        <dbReference type="Proteomes" id="UP001152320"/>
    </source>
</evidence>
<dbReference type="PANTHER" id="PTHR25462:SF296">
    <property type="entry name" value="MEIOTIC P26, ISOFORM F"/>
    <property type="match status" value="1"/>
</dbReference>
<evidence type="ECO:0000256" key="9">
    <source>
        <dbReference type="SAM" id="MobiDB-lite"/>
    </source>
</evidence>
<dbReference type="PROSITE" id="PS51125">
    <property type="entry name" value="NHL"/>
    <property type="match status" value="1"/>
</dbReference>
<evidence type="ECO:0000256" key="7">
    <source>
        <dbReference type="PROSITE-ProRule" id="PRU00175"/>
    </source>
</evidence>
<gene>
    <name evidence="11" type="ORF">HOLleu_07331</name>
</gene>
<dbReference type="PROSITE" id="PS50089">
    <property type="entry name" value="ZF_RING_2"/>
    <property type="match status" value="1"/>
</dbReference>
<dbReference type="PROSITE" id="PS50194">
    <property type="entry name" value="FILAMIN_REPEAT"/>
    <property type="match status" value="1"/>
</dbReference>
<evidence type="ECO:0000313" key="11">
    <source>
        <dbReference type="EMBL" id="KAJ8044550.1"/>
    </source>
</evidence>
<evidence type="ECO:0000256" key="6">
    <source>
        <dbReference type="PROSITE-ProRule" id="PRU00087"/>
    </source>
</evidence>
<feature type="compositionally biased region" description="Low complexity" evidence="9">
    <location>
        <begin position="380"/>
        <end position="394"/>
    </location>
</feature>
<feature type="compositionally biased region" description="Low complexity" evidence="9">
    <location>
        <begin position="103"/>
        <end position="115"/>
    </location>
</feature>
<feature type="compositionally biased region" description="Polar residues" evidence="9">
    <location>
        <begin position="395"/>
        <end position="430"/>
    </location>
</feature>
<evidence type="ECO:0000256" key="2">
    <source>
        <dbReference type="ARBA" id="ARBA00022723"/>
    </source>
</evidence>
<keyword evidence="3" id="KW-0677">Repeat</keyword>
<dbReference type="InterPro" id="IPR047153">
    <property type="entry name" value="TRIM45/56/19-like"/>
</dbReference>
<dbReference type="SMART" id="SM00184">
    <property type="entry name" value="RING"/>
    <property type="match status" value="1"/>
</dbReference>
<organism evidence="11 12">
    <name type="scientific">Holothuria leucospilota</name>
    <name type="common">Black long sea cucumber</name>
    <name type="synonym">Mertensiothuria leucospilota</name>
    <dbReference type="NCBI Taxonomy" id="206669"/>
    <lineage>
        <taxon>Eukaryota</taxon>
        <taxon>Metazoa</taxon>
        <taxon>Echinodermata</taxon>
        <taxon>Eleutherozoa</taxon>
        <taxon>Echinozoa</taxon>
        <taxon>Holothuroidea</taxon>
        <taxon>Aspidochirotacea</taxon>
        <taxon>Aspidochirotida</taxon>
        <taxon>Holothuriidae</taxon>
        <taxon>Holothuria</taxon>
    </lineage>
</organism>
<dbReference type="Gene3D" id="2.60.40.10">
    <property type="entry name" value="Immunoglobulins"/>
    <property type="match status" value="1"/>
</dbReference>
<feature type="region of interest" description="Disordered" evidence="9">
    <location>
        <begin position="309"/>
        <end position="433"/>
    </location>
</feature>
<dbReference type="Proteomes" id="UP001152320">
    <property type="component" value="Chromosome 3"/>
</dbReference>
<dbReference type="InterPro" id="IPR001298">
    <property type="entry name" value="Filamin/ABP280_rpt"/>
</dbReference>
<dbReference type="CDD" id="cd16449">
    <property type="entry name" value="RING-HC"/>
    <property type="match status" value="1"/>
</dbReference>
<feature type="repeat" description="Filamin" evidence="6">
    <location>
        <begin position="610"/>
        <end position="669"/>
    </location>
</feature>
<name>A0A9Q1HG11_HOLLE</name>
<evidence type="ECO:0000256" key="4">
    <source>
        <dbReference type="ARBA" id="ARBA00022771"/>
    </source>
</evidence>
<keyword evidence="4 7" id="KW-0863">Zinc-finger</keyword>
<dbReference type="GO" id="GO:0061630">
    <property type="term" value="F:ubiquitin protein ligase activity"/>
    <property type="evidence" value="ECO:0007669"/>
    <property type="project" value="TreeGrafter"/>
</dbReference>
<feature type="compositionally biased region" description="Polar residues" evidence="9">
    <location>
        <begin position="126"/>
        <end position="138"/>
    </location>
</feature>
<dbReference type="InterPro" id="IPR001258">
    <property type="entry name" value="NHL_repeat"/>
</dbReference>
<feature type="compositionally biased region" description="Acidic residues" evidence="9">
    <location>
        <begin position="522"/>
        <end position="531"/>
    </location>
</feature>
<dbReference type="InterPro" id="IPR013083">
    <property type="entry name" value="Znf_RING/FYVE/PHD"/>
</dbReference>
<accession>A0A9Q1HG11</accession>
<feature type="compositionally biased region" description="Polar residues" evidence="9">
    <location>
        <begin position="312"/>
        <end position="379"/>
    </location>
</feature>
<feature type="region of interest" description="Disordered" evidence="9">
    <location>
        <begin position="85"/>
        <end position="196"/>
    </location>
</feature>
<evidence type="ECO:0000259" key="10">
    <source>
        <dbReference type="PROSITE" id="PS50089"/>
    </source>
</evidence>
<dbReference type="InterPro" id="IPR015063">
    <property type="entry name" value="USP8_dimer"/>
</dbReference>
<dbReference type="Pfam" id="PF00630">
    <property type="entry name" value="Filamin"/>
    <property type="match status" value="1"/>
</dbReference>
<comment type="caution">
    <text evidence="11">The sequence shown here is derived from an EMBL/GenBank/DDBJ whole genome shotgun (WGS) entry which is preliminary data.</text>
</comment>
<dbReference type="EMBL" id="JAIZAY010000003">
    <property type="protein sequence ID" value="KAJ8044550.1"/>
    <property type="molecule type" value="Genomic_DNA"/>
</dbReference>
<protein>
    <submittedName>
        <fullName evidence="11">Tripartite motif-containing protein 2</fullName>
    </submittedName>
</protein>
<dbReference type="Pfam" id="PF08969">
    <property type="entry name" value="USP8_dimer"/>
    <property type="match status" value="1"/>
</dbReference>
<dbReference type="SUPFAM" id="SSF140856">
    <property type="entry name" value="USP8 N-terminal domain-like"/>
    <property type="match status" value="1"/>
</dbReference>
<dbReference type="GO" id="GO:0008270">
    <property type="term" value="F:zinc ion binding"/>
    <property type="evidence" value="ECO:0007669"/>
    <property type="project" value="UniProtKB-KW"/>
</dbReference>
<dbReference type="Pfam" id="PF13445">
    <property type="entry name" value="zf-RING_UBOX"/>
    <property type="match status" value="1"/>
</dbReference>
<dbReference type="InterPro" id="IPR027370">
    <property type="entry name" value="Znf-RING_euk"/>
</dbReference>
<dbReference type="PROSITE" id="PS00518">
    <property type="entry name" value="ZF_RING_1"/>
    <property type="match status" value="1"/>
</dbReference>
<dbReference type="InterPro" id="IPR014756">
    <property type="entry name" value="Ig_E-set"/>
</dbReference>
<dbReference type="SUPFAM" id="SSF81296">
    <property type="entry name" value="E set domains"/>
    <property type="match status" value="1"/>
</dbReference>
<dbReference type="Gene3D" id="3.30.40.10">
    <property type="entry name" value="Zinc/RING finger domain, C3HC4 (zinc finger)"/>
    <property type="match status" value="1"/>
</dbReference>
<evidence type="ECO:0000256" key="1">
    <source>
        <dbReference type="ARBA" id="ARBA00008518"/>
    </source>
</evidence>
<comment type="similarity">
    <text evidence="1">Belongs to the TRIM/RBCC family.</text>
</comment>
<proteinExistence type="inferred from homology"/>
<dbReference type="Gene3D" id="2.120.10.30">
    <property type="entry name" value="TolB, C-terminal domain"/>
    <property type="match status" value="1"/>
</dbReference>
<dbReference type="InterPro" id="IPR001841">
    <property type="entry name" value="Znf_RING"/>
</dbReference>
<evidence type="ECO:0000256" key="3">
    <source>
        <dbReference type="ARBA" id="ARBA00022737"/>
    </source>
</evidence>
<dbReference type="InterPro" id="IPR017907">
    <property type="entry name" value="Znf_RING_CS"/>
</dbReference>
<dbReference type="InterPro" id="IPR017868">
    <property type="entry name" value="Filamin/ABP280_repeat-like"/>
</dbReference>
<dbReference type="GO" id="GO:0005654">
    <property type="term" value="C:nucleoplasm"/>
    <property type="evidence" value="ECO:0007669"/>
    <property type="project" value="TreeGrafter"/>
</dbReference>
<evidence type="ECO:0000256" key="8">
    <source>
        <dbReference type="PROSITE-ProRule" id="PRU00504"/>
    </source>
</evidence>
<keyword evidence="12" id="KW-1185">Reference proteome</keyword>
<feature type="compositionally biased region" description="Low complexity" evidence="9">
    <location>
        <begin position="146"/>
        <end position="166"/>
    </location>
</feature>
<dbReference type="PANTHER" id="PTHR25462">
    <property type="entry name" value="BONUS, ISOFORM C-RELATED"/>
    <property type="match status" value="1"/>
</dbReference>
<feature type="region of interest" description="Disordered" evidence="9">
    <location>
        <begin position="521"/>
        <end position="553"/>
    </location>
</feature>
<evidence type="ECO:0000256" key="5">
    <source>
        <dbReference type="ARBA" id="ARBA00022833"/>
    </source>
</evidence>
<dbReference type="OrthoDB" id="6105938at2759"/>
<feature type="compositionally biased region" description="Polar residues" evidence="9">
    <location>
        <begin position="85"/>
        <end position="102"/>
    </location>
</feature>
<dbReference type="SUPFAM" id="SSF57850">
    <property type="entry name" value="RING/U-box"/>
    <property type="match status" value="1"/>
</dbReference>
<dbReference type="Gene3D" id="1.20.58.80">
    <property type="entry name" value="Phosphotransferase system, lactose/cellobiose-type IIA subunit"/>
    <property type="match status" value="1"/>
</dbReference>
<sequence>MGTGQSKTSTRQAFGAQSKFFATSVRREPSDTRNFSIVAPRHSISARRGEHEANTYNLDEDWVLVTHCDASHVRATNTRDQNEASQFAYVSSSPPYSGSTAQSQSRNAGSSSYSSNIHIREDDPTISFSYTATNTSTGARPKQYRAPSYPSGSSQQSSSAYSRTSGLNAPSYTSGTSQPSSAVYPGTHRSNVTSSSKKPLYVAGSLSSLCERIERGIDSSNASSLVGKARVTMFTANKAYEDKDEEKAYLLYERYARMWAYIRESADYRNAPITFDRILGHTDIQTAYDRIDELKLSLQSRYLKLPVRPSLPTRTTQAQTPVSSARNTNSAGTGLSQRQTFQPLEPQQLTAGNITSSSFNTRSTGTTLSQSSNTRNTGATPSQTSSNTSRTSSTPVQPSSTAKSTGATPQQAGKSKEQNQATGTGQQSSVAKKDVHAGVMKGVRANLDCPICLDLLKNAKNLPCGHIICEECIGQWVASKGGVLSCPTCKTVHSLPSSGVAGLATNFVLNNLVAEIKKLEEVESEEEDEEPPPTTPTAPITPTTSTTPTIPSLVDMVTPQPHLSGIPVAETSFLAKNTRKNFKDAKGSTIRMRVQLCDFEGTNVRGRRCDKVEATVLSPTNEKENVSVSLMKRDGDYSLSFIPNKVGVHLVEAYLDNEPVQGSPMKVVVHPSAKFDQIIGPLDDPVDVVADGSMIYANNRGFAFLSTDLEGNWSNLYEHSSEAHLVSFGIDASNNRFYATVPNKSCVDVYDFYDGYKTSFGKRVLESPTGIAVSREGMVYVADSETNTIDVFRSNFSHVQSIQAGGNADHCSLALLALNPTEDRLIAADQGAECFKIFDVVNMKMVKMIKTRVQQAPAKPFGVTVDEDGNILMSVTFDPSKLGKKGGKNPQNNKGRIGAVITYNSDGYFLGKFGDNELKNPRGLCIVEDNVVVVEQGGDEDGPCLKVYKL</sequence>
<reference evidence="11" key="1">
    <citation type="submission" date="2021-10" db="EMBL/GenBank/DDBJ databases">
        <title>Tropical sea cucumber genome reveals ecological adaptation and Cuvierian tubules defense mechanism.</title>
        <authorList>
            <person name="Chen T."/>
        </authorList>
    </citation>
    <scope>NUCLEOTIDE SEQUENCE</scope>
    <source>
        <strain evidence="11">Nanhai2018</strain>
        <tissue evidence="11">Muscle</tissue>
    </source>
</reference>
<dbReference type="SUPFAM" id="SSF101898">
    <property type="entry name" value="NHL repeat"/>
    <property type="match status" value="1"/>
</dbReference>
<dbReference type="InterPro" id="IPR013783">
    <property type="entry name" value="Ig-like_fold"/>
</dbReference>
<dbReference type="InterPro" id="IPR011042">
    <property type="entry name" value="6-blade_b-propeller_TolB-like"/>
</dbReference>
<keyword evidence="5" id="KW-0862">Zinc</keyword>
<dbReference type="GO" id="GO:0016579">
    <property type="term" value="P:protein deubiquitination"/>
    <property type="evidence" value="ECO:0007669"/>
    <property type="project" value="UniProtKB-ARBA"/>
</dbReference>